<name>A0A5P8W226_9NOSO</name>
<keyword evidence="3" id="KW-1185">Reference proteome</keyword>
<organism evidence="2 3">
    <name type="scientific">Nostoc sphaeroides CCNUC1</name>
    <dbReference type="NCBI Taxonomy" id="2653204"/>
    <lineage>
        <taxon>Bacteria</taxon>
        <taxon>Bacillati</taxon>
        <taxon>Cyanobacteriota</taxon>
        <taxon>Cyanophyceae</taxon>
        <taxon>Nostocales</taxon>
        <taxon>Nostocaceae</taxon>
        <taxon>Nostoc</taxon>
    </lineage>
</organism>
<reference evidence="2 3" key="1">
    <citation type="submission" date="2019-10" db="EMBL/GenBank/DDBJ databases">
        <title>Genomic and transcriptomic insights into the perfect genentic adaptation of a filamentous nitrogen-fixing cyanobacterium to rice fields.</title>
        <authorList>
            <person name="Chen Z."/>
        </authorList>
    </citation>
    <scope>NUCLEOTIDE SEQUENCE [LARGE SCALE GENOMIC DNA]</scope>
    <source>
        <strain evidence="2">CCNUC1</strain>
    </source>
</reference>
<gene>
    <name evidence="2" type="ORF">GXM_04132</name>
</gene>
<dbReference type="AlphaFoldDB" id="A0A5P8W226"/>
<evidence type="ECO:0000256" key="1">
    <source>
        <dbReference type="SAM" id="SignalP"/>
    </source>
</evidence>
<accession>A0A5P8W226</accession>
<sequence>MSANLKTRAALAAGIMLGGMTMLSADVALSQSATPGNITGRWSTIANTRSGTLNITQSANGTISGTIFENPLQGYYTPSSRRIVFVRIANGIPFQFYSGWISINGLGLGGQFNVWNISDGAAGGVDYNFSATKVSDFPK</sequence>
<evidence type="ECO:0000313" key="3">
    <source>
        <dbReference type="Proteomes" id="UP000326678"/>
    </source>
</evidence>
<dbReference type="EMBL" id="CP045226">
    <property type="protein sequence ID" value="QFS46651.1"/>
    <property type="molecule type" value="Genomic_DNA"/>
</dbReference>
<keyword evidence="1" id="KW-0732">Signal</keyword>
<dbReference type="RefSeq" id="WP_118167965.1">
    <property type="nucleotide sequence ID" value="NZ_CP045226.1"/>
</dbReference>
<dbReference type="KEGG" id="nsh:GXM_04132"/>
<protein>
    <submittedName>
        <fullName evidence="2">Uncharacterized protein</fullName>
    </submittedName>
</protein>
<dbReference type="Proteomes" id="UP000326678">
    <property type="component" value="Chromosome Gxm1"/>
</dbReference>
<feature type="signal peptide" evidence="1">
    <location>
        <begin position="1"/>
        <end position="24"/>
    </location>
</feature>
<proteinExistence type="predicted"/>
<evidence type="ECO:0000313" key="2">
    <source>
        <dbReference type="EMBL" id="QFS46651.1"/>
    </source>
</evidence>
<feature type="chain" id="PRO_5024788428" evidence="1">
    <location>
        <begin position="25"/>
        <end position="139"/>
    </location>
</feature>